<dbReference type="AlphaFoldDB" id="A0A9Q1JNM3"/>
<reference evidence="2" key="1">
    <citation type="submission" date="2022-04" db="EMBL/GenBank/DDBJ databases">
        <title>Carnegiea gigantea Genome sequencing and assembly v2.</title>
        <authorList>
            <person name="Copetti D."/>
            <person name="Sanderson M.J."/>
            <person name="Burquez A."/>
            <person name="Wojciechowski M.F."/>
        </authorList>
    </citation>
    <scope>NUCLEOTIDE SEQUENCE</scope>
    <source>
        <strain evidence="2">SGP5-SGP5p</strain>
        <tissue evidence="2">Aerial part</tissue>
    </source>
</reference>
<feature type="region of interest" description="Disordered" evidence="1">
    <location>
        <begin position="1"/>
        <end position="25"/>
    </location>
</feature>
<comment type="caution">
    <text evidence="2">The sequence shown here is derived from an EMBL/GenBank/DDBJ whole genome shotgun (WGS) entry which is preliminary data.</text>
</comment>
<evidence type="ECO:0000313" key="2">
    <source>
        <dbReference type="EMBL" id="KAJ8428316.1"/>
    </source>
</evidence>
<proteinExistence type="predicted"/>
<accession>A0A9Q1JNM3</accession>
<protein>
    <submittedName>
        <fullName evidence="2">Uncharacterized protein</fullName>
    </submittedName>
</protein>
<sequence length="189" mass="21655">MSCSSGERAMSELRSKKRHDKGRIGASEVEDVIKVATDDHLSRERSRRQTARSDVRLYRNYMSVIVELCKQNNTPKRLRLFTKLYSLLVMSELLFPCMVGGVTWELIGMTEDVEGIGEYNWLAAIWSFLMEAIEDTKQKILVKKNLQIAGFAMILQMVPCLEVREVERGEPTMQAFCGSDEFQAYVDDT</sequence>
<evidence type="ECO:0000256" key="1">
    <source>
        <dbReference type="SAM" id="MobiDB-lite"/>
    </source>
</evidence>
<dbReference type="Proteomes" id="UP001153076">
    <property type="component" value="Unassembled WGS sequence"/>
</dbReference>
<name>A0A9Q1JNM3_9CARY</name>
<organism evidence="2 3">
    <name type="scientific">Carnegiea gigantea</name>
    <dbReference type="NCBI Taxonomy" id="171969"/>
    <lineage>
        <taxon>Eukaryota</taxon>
        <taxon>Viridiplantae</taxon>
        <taxon>Streptophyta</taxon>
        <taxon>Embryophyta</taxon>
        <taxon>Tracheophyta</taxon>
        <taxon>Spermatophyta</taxon>
        <taxon>Magnoliopsida</taxon>
        <taxon>eudicotyledons</taxon>
        <taxon>Gunneridae</taxon>
        <taxon>Pentapetalae</taxon>
        <taxon>Caryophyllales</taxon>
        <taxon>Cactineae</taxon>
        <taxon>Cactaceae</taxon>
        <taxon>Cactoideae</taxon>
        <taxon>Echinocereeae</taxon>
        <taxon>Carnegiea</taxon>
    </lineage>
</organism>
<keyword evidence="3" id="KW-1185">Reference proteome</keyword>
<dbReference type="EMBL" id="JAKOGI010001024">
    <property type="protein sequence ID" value="KAJ8428316.1"/>
    <property type="molecule type" value="Genomic_DNA"/>
</dbReference>
<dbReference type="OrthoDB" id="1417722at2759"/>
<gene>
    <name evidence="2" type="ORF">Cgig2_015466</name>
</gene>
<evidence type="ECO:0000313" key="3">
    <source>
        <dbReference type="Proteomes" id="UP001153076"/>
    </source>
</evidence>